<comment type="caution">
    <text evidence="1">The sequence shown here is derived from an EMBL/GenBank/DDBJ whole genome shotgun (WGS) entry which is preliminary data.</text>
</comment>
<sequence length="286" mass="33754">MEIANQSCFVFQTDSKIVQDVYRNQPNYLIEYNTQCTDKDYCAVYFCSNDIYYPNTEEIFKKRIIEKNFFEWYGSRIKKAYKHIFIRDVFKQWYLAGINSNINTPEKLIEFLRKETEGYHTVMLGSSAGAYAAILYGSLLQTKKVLAFNPQYELKSLLNRSSEKINPLVFRLEKSGKNKYFDIIPFLNPHTDIYYFYSNGSQWDIEQHKHIADLKGIYQLPFKSAHHGIPFLKVALPVVLNLKDERLKKMQNHVQHPILFTIKMVGIRKTILGIITQIYKAYQKRH</sequence>
<dbReference type="AlphaFoldDB" id="A0A2K9H0V9"/>
<dbReference type="RefSeq" id="WP_101603260.1">
    <property type="nucleotide sequence ID" value="NZ_JADMVI010000044.1"/>
</dbReference>
<reference evidence="1 2" key="1">
    <citation type="submission" date="2018-08" db="EMBL/GenBank/DDBJ databases">
        <title>A genome reference for cultivated species of the human gut microbiota.</title>
        <authorList>
            <person name="Zou Y."/>
            <person name="Xue W."/>
            <person name="Luo G."/>
        </authorList>
    </citation>
    <scope>NUCLEOTIDE SEQUENCE [LARGE SCALE GENOMIC DNA]</scope>
    <source>
        <strain evidence="1 2">AM18-6</strain>
    </source>
</reference>
<dbReference type="EMBL" id="QRJE01000034">
    <property type="protein sequence ID" value="RHH07540.1"/>
    <property type="molecule type" value="Genomic_DNA"/>
</dbReference>
<name>A0A2K9H0V9_BACFG</name>
<accession>A0A2K9H0V9</accession>
<gene>
    <name evidence="1" type="ORF">DW228_19015</name>
</gene>
<organism evidence="1 2">
    <name type="scientific">Bacteroides fragilis</name>
    <dbReference type="NCBI Taxonomy" id="817"/>
    <lineage>
        <taxon>Bacteria</taxon>
        <taxon>Pseudomonadati</taxon>
        <taxon>Bacteroidota</taxon>
        <taxon>Bacteroidia</taxon>
        <taxon>Bacteroidales</taxon>
        <taxon>Bacteroidaceae</taxon>
        <taxon>Bacteroides</taxon>
    </lineage>
</organism>
<proteinExistence type="predicted"/>
<evidence type="ECO:0000313" key="1">
    <source>
        <dbReference type="EMBL" id="RHH07540.1"/>
    </source>
</evidence>
<protein>
    <submittedName>
        <fullName evidence="1">Uncharacterized protein</fullName>
    </submittedName>
</protein>
<evidence type="ECO:0000313" key="2">
    <source>
        <dbReference type="Proteomes" id="UP000266644"/>
    </source>
</evidence>
<dbReference type="Proteomes" id="UP000266644">
    <property type="component" value="Unassembled WGS sequence"/>
</dbReference>